<evidence type="ECO:0000313" key="1">
    <source>
        <dbReference type="EMBL" id="PSV13462.1"/>
    </source>
</evidence>
<gene>
    <name evidence="1" type="ORF">C0W93_00510</name>
</gene>
<dbReference type="EMBL" id="PYNS01000001">
    <property type="protein sequence ID" value="PSV13462.1"/>
    <property type="molecule type" value="Genomic_DNA"/>
</dbReference>
<protein>
    <submittedName>
        <fullName evidence="1">Uncharacterized protein</fullName>
    </submittedName>
</protein>
<sequence length="1172" mass="133804">MTNPSTEIHRWFADFEKYRPVHKSGMPLWSLKVTNEELNHLQIILKGIFSGKDPSIIFNHYSCTGGNSRFDQVFTLYLATWIQRNFRGGRERWPVVLASLNIKHENRLNPAIYASVKAGLRYWGINLYSTSSANQYFATLYCQGGFPRSGLVGLVDGPVSSYLDSVITQFGLFHKTSSLSSIAEKRLEVLPETLKQIPFATLASALISSLLSLRDRFHLYAENDPVAALSMKNPQWRDELPFLLCDEEAHELMGRLLKRAATIIRREQNPVRIRRYLTVSMDCWEVIAESHINHTIHPEDLNNVLGVSNLPTYFDLYTQTQSGERARSASFNLKGQQNQRWQVLTKHTCFYGTDATSAIGYELWSDGRLVGSDQYYRGEELNNDLPWVFSAEGQRFLFVGQGNVSAKQGSVFVVFDGELRPSNALSEVEKVAEIESLNKSVFKVTGRAEALVIFGKFTISTFADEANEFSCWFDGRCCSEAVSHRNTFYGRPNVLVRYGLDKPYSVPEGELFWKCIDSDSLCSLMAENLQFGLGVIVWIKDGNVKWQSKCALLPESAHFNVLHYDRGEVELKATGFKNTDLGILDGETNWLREVDKIEDIYFAELQLPANMPESFHPILGWNKSLDNKIVFEFASMHVGVCLLTPEGTPYKLQKNTLTVEELFTHKLKVKMPSGSDNTIGISAALMGKNKRIRASVTERIVCEASTTTISSNVLGRMAQVLYAQSDNLYDFVTFKFYAGQELLDSRLPKVELFKHPVQCREQDGRIALKVLSSRRHKNRDAIVLYAAPIWDLGCVHYKLERTTNNFDDLLFLMPDTDLSGPWFVYALNDNKVQPRAVVVDADSSREVTARLTPLQRAIRDLPFNRETFQFDYTDMDACIEAPMESLLHADWRTMQSFVDMLDLSTPNTFHLFRRLILKTDVLATLLLKQQSPESFERLWSLANEMPFEWLYVPVSYWEKAIQVVLKDTLGQLAHLESTISQEQFDCIKRSVVESRFQMLTDKGKYFKTVVELVLDKHFQISAPWSTSPIFSNGENDTNSILYEFHQEKAGFFSRHEGRLMNHVQNKHNDRELRHYMETSMSRSLLPAELKGLLQHYSVDKNKADARAFALDLPVMVSFKNAGLFENSVTTENEDWLVSFALSQLQKFDRVWLQNSMSCALKATHIQKTNTVQ</sequence>
<dbReference type="RefSeq" id="WP_107184016.1">
    <property type="nucleotide sequence ID" value="NZ_CP131598.1"/>
</dbReference>
<proteinExistence type="predicted"/>
<reference evidence="1 2" key="1">
    <citation type="submission" date="2018-03" db="EMBL/GenBank/DDBJ databases">
        <title>Whole genome sequencing of Histamine producing bacteria.</title>
        <authorList>
            <person name="Butler K."/>
        </authorList>
    </citation>
    <scope>NUCLEOTIDE SEQUENCE [LARGE SCALE GENOMIC DNA]</scope>
    <source>
        <strain evidence="1 2">Res.4.1</strain>
    </source>
</reference>
<dbReference type="Proteomes" id="UP000240530">
    <property type="component" value="Unassembled WGS sequence"/>
</dbReference>
<organism evidence="1 2">
    <name type="scientific">Photobacterium leiognathi subsp. mandapamensis</name>
    <name type="common">Photobacterium mandapamensis</name>
    <dbReference type="NCBI Taxonomy" id="48408"/>
    <lineage>
        <taxon>Bacteria</taxon>
        <taxon>Pseudomonadati</taxon>
        <taxon>Pseudomonadota</taxon>
        <taxon>Gammaproteobacteria</taxon>
        <taxon>Vibrionales</taxon>
        <taxon>Vibrionaceae</taxon>
        <taxon>Photobacterium</taxon>
    </lineage>
</organism>
<evidence type="ECO:0000313" key="2">
    <source>
        <dbReference type="Proteomes" id="UP000240530"/>
    </source>
</evidence>
<dbReference type="NCBIfam" id="NF038336">
    <property type="entry name" value="YjiT_fam"/>
    <property type="match status" value="1"/>
</dbReference>
<accession>A0A2T3KZB9</accession>
<dbReference type="InterPro" id="IPR047879">
    <property type="entry name" value="YjiT"/>
</dbReference>
<name>A0A2T3KZB9_PHOLD</name>
<dbReference type="AlphaFoldDB" id="A0A2T3KZB9"/>
<comment type="caution">
    <text evidence="1">The sequence shown here is derived from an EMBL/GenBank/DDBJ whole genome shotgun (WGS) entry which is preliminary data.</text>
</comment>